<evidence type="ECO:0000256" key="3">
    <source>
        <dbReference type="SAM" id="SignalP"/>
    </source>
</evidence>
<accession>A0ABP9NDH9</accession>
<protein>
    <submittedName>
        <fullName evidence="5">ABC transporter substrate-binding protein</fullName>
    </submittedName>
</protein>
<reference evidence="6" key="1">
    <citation type="journal article" date="2019" name="Int. J. Syst. Evol. Microbiol.">
        <title>The Global Catalogue of Microorganisms (GCM) 10K type strain sequencing project: providing services to taxonomists for standard genome sequencing and annotation.</title>
        <authorList>
            <consortium name="The Broad Institute Genomics Platform"/>
            <consortium name="The Broad Institute Genome Sequencing Center for Infectious Disease"/>
            <person name="Wu L."/>
            <person name="Ma J."/>
        </authorList>
    </citation>
    <scope>NUCLEOTIDE SEQUENCE [LARGE SCALE GENOMIC DNA]</scope>
    <source>
        <strain evidence="6">JCM 18302</strain>
    </source>
</reference>
<dbReference type="SUPFAM" id="SSF53822">
    <property type="entry name" value="Periplasmic binding protein-like I"/>
    <property type="match status" value="1"/>
</dbReference>
<name>A0ABP9NDH9_9PSEU</name>
<comment type="caution">
    <text evidence="5">The sequence shown here is derived from an EMBL/GenBank/DDBJ whole genome shotgun (WGS) entry which is preliminary data.</text>
</comment>
<feature type="domain" description="Leucine-binding protein" evidence="4">
    <location>
        <begin position="41"/>
        <end position="367"/>
    </location>
</feature>
<feature type="signal peptide" evidence="3">
    <location>
        <begin position="1"/>
        <end position="24"/>
    </location>
</feature>
<proteinExistence type="inferred from homology"/>
<dbReference type="Proteomes" id="UP001500804">
    <property type="component" value="Unassembled WGS sequence"/>
</dbReference>
<dbReference type="RefSeq" id="WP_345603606.1">
    <property type="nucleotide sequence ID" value="NZ_BAABJO010000003.1"/>
</dbReference>
<evidence type="ECO:0000259" key="4">
    <source>
        <dbReference type="Pfam" id="PF13458"/>
    </source>
</evidence>
<keyword evidence="2 3" id="KW-0732">Signal</keyword>
<dbReference type="Pfam" id="PF13458">
    <property type="entry name" value="Peripla_BP_6"/>
    <property type="match status" value="1"/>
</dbReference>
<dbReference type="InterPro" id="IPR051010">
    <property type="entry name" value="BCAA_transport"/>
</dbReference>
<dbReference type="PANTHER" id="PTHR30483">
    <property type="entry name" value="LEUCINE-SPECIFIC-BINDING PROTEIN"/>
    <property type="match status" value="1"/>
</dbReference>
<evidence type="ECO:0000256" key="1">
    <source>
        <dbReference type="ARBA" id="ARBA00010062"/>
    </source>
</evidence>
<dbReference type="PROSITE" id="PS51257">
    <property type="entry name" value="PROKAR_LIPOPROTEIN"/>
    <property type="match status" value="1"/>
</dbReference>
<gene>
    <name evidence="5" type="ORF">GCM10023320_10370</name>
</gene>
<evidence type="ECO:0000313" key="5">
    <source>
        <dbReference type="EMBL" id="GAA5113970.1"/>
    </source>
</evidence>
<dbReference type="InterPro" id="IPR028082">
    <property type="entry name" value="Peripla_BP_I"/>
</dbReference>
<organism evidence="5 6">
    <name type="scientific">Pseudonocardia adelaidensis</name>
    <dbReference type="NCBI Taxonomy" id="648754"/>
    <lineage>
        <taxon>Bacteria</taxon>
        <taxon>Bacillati</taxon>
        <taxon>Actinomycetota</taxon>
        <taxon>Actinomycetes</taxon>
        <taxon>Pseudonocardiales</taxon>
        <taxon>Pseudonocardiaceae</taxon>
        <taxon>Pseudonocardia</taxon>
    </lineage>
</organism>
<evidence type="ECO:0000313" key="6">
    <source>
        <dbReference type="Proteomes" id="UP001500804"/>
    </source>
</evidence>
<dbReference type="InterPro" id="IPR028081">
    <property type="entry name" value="Leu-bd"/>
</dbReference>
<keyword evidence="6" id="KW-1185">Reference proteome</keyword>
<dbReference type="EMBL" id="BAABJO010000003">
    <property type="protein sequence ID" value="GAA5113970.1"/>
    <property type="molecule type" value="Genomic_DNA"/>
</dbReference>
<sequence>MRVPRATAAAVAACLALAVTGCGADKIETAAAAEEGGPCVVEIGTLGPLSGPAADFGLSMKGTADLAAYEVNQAGGLRVGDRTCTVTVHPYDTGYTSAGAANAAGDFVSQGIRFVIGPLGATEVTGMKPLAGRNDMLLVANGFGRDALEPKYPLVFHVAPGPSVWAGPIIAEARKRFDFQKVTVVATNDQSGSDIADVNAIRFREAGLPVTQESYQRGTQDFAPLVSRILSTSPDLVDVASSPAGDAGTMIKQLRQAGYQGAFCRLGGESTAEIARVAGGYEVLGNFFFYSMVDLDDPAMKELSARYEQFAGREATSLTLGWMPGARALLRAISAAGTTTDTKAVAEELRADPLDDASLGHGVWTGKEEFGVQQEMSFPFYAGFVQDGQMQPLVRLEVS</sequence>
<dbReference type="CDD" id="cd06336">
    <property type="entry name" value="PBP1_ABC_ligand_binding-like"/>
    <property type="match status" value="1"/>
</dbReference>
<dbReference type="PANTHER" id="PTHR30483:SF6">
    <property type="entry name" value="PERIPLASMIC BINDING PROTEIN OF ABC TRANSPORTER FOR NATURAL AMINO ACIDS"/>
    <property type="match status" value="1"/>
</dbReference>
<feature type="chain" id="PRO_5046967402" evidence="3">
    <location>
        <begin position="25"/>
        <end position="399"/>
    </location>
</feature>
<comment type="similarity">
    <text evidence="1">Belongs to the leucine-binding protein family.</text>
</comment>
<dbReference type="Gene3D" id="3.40.50.2300">
    <property type="match status" value="2"/>
</dbReference>
<evidence type="ECO:0000256" key="2">
    <source>
        <dbReference type="ARBA" id="ARBA00022729"/>
    </source>
</evidence>